<dbReference type="OrthoDB" id="148219at2157"/>
<dbReference type="Proteomes" id="UP000094707">
    <property type="component" value="Chromosome I"/>
</dbReference>
<dbReference type="NCBIfam" id="TIGR03272">
    <property type="entry name" value="methan_mark_6"/>
    <property type="match status" value="1"/>
</dbReference>
<dbReference type="KEGG" id="mcub:MCBB_1507"/>
<dbReference type="PATRIC" id="fig|129848.4.peg.1535"/>
<proteinExistence type="predicted"/>
<reference evidence="2 3" key="1">
    <citation type="submission" date="2016-08" db="EMBL/GenBank/DDBJ databases">
        <authorList>
            <person name="Seilhamer J.J."/>
        </authorList>
    </citation>
    <scope>NUCLEOTIDE SEQUENCE [LARGE SCALE GENOMIC DNA]</scope>
    <source>
        <strain evidence="2">Buetzberg</strain>
    </source>
</reference>
<feature type="compositionally biased region" description="Polar residues" evidence="1">
    <location>
        <begin position="16"/>
        <end position="27"/>
    </location>
</feature>
<sequence length="160" mass="18222">MSQQKNSEVDPKSEVLTENSENPESSKVTRMIILGPSASISQTELVGKLHMMELPLTIKSTCYGAIVNGEEKYVKEAVEKIRKLDYCNIFTKDRGFPPGDPRRCRAKRGAAREGYHQLEKEFELLDYVSEALKNPREVCVEKPKKVPVELFKKVCKECEK</sequence>
<evidence type="ECO:0000313" key="2">
    <source>
        <dbReference type="EMBL" id="SCG86062.1"/>
    </source>
</evidence>
<dbReference type="Pfam" id="PF09875">
    <property type="entry name" value="DUF2102"/>
    <property type="match status" value="1"/>
</dbReference>
<organism evidence="2 3">
    <name type="scientific">Methanobacterium congolense</name>
    <dbReference type="NCBI Taxonomy" id="118062"/>
    <lineage>
        <taxon>Archaea</taxon>
        <taxon>Methanobacteriati</taxon>
        <taxon>Methanobacteriota</taxon>
        <taxon>Methanomada group</taxon>
        <taxon>Methanobacteria</taxon>
        <taxon>Methanobacteriales</taxon>
        <taxon>Methanobacteriaceae</taxon>
        <taxon>Methanobacterium</taxon>
    </lineage>
</organism>
<evidence type="ECO:0000256" key="1">
    <source>
        <dbReference type="SAM" id="MobiDB-lite"/>
    </source>
</evidence>
<keyword evidence="3" id="KW-1185">Reference proteome</keyword>
<dbReference type="STRING" id="118062.MCBB_1507"/>
<evidence type="ECO:0000313" key="3">
    <source>
        <dbReference type="Proteomes" id="UP000094707"/>
    </source>
</evidence>
<feature type="region of interest" description="Disordered" evidence="1">
    <location>
        <begin position="1"/>
        <end position="27"/>
    </location>
</feature>
<dbReference type="EMBL" id="LT607756">
    <property type="protein sequence ID" value="SCG86062.1"/>
    <property type="molecule type" value="Genomic_DNA"/>
</dbReference>
<protein>
    <recommendedName>
        <fullName evidence="4">Methanogenesis marker protein 6</fullName>
    </recommendedName>
</protein>
<dbReference type="AlphaFoldDB" id="A0A1D3L330"/>
<evidence type="ECO:0008006" key="4">
    <source>
        <dbReference type="Google" id="ProtNLM"/>
    </source>
</evidence>
<dbReference type="PIRSF" id="PIRSF005642">
    <property type="entry name" value="UCP005642"/>
    <property type="match status" value="1"/>
</dbReference>
<name>A0A1D3L330_9EURY</name>
<gene>
    <name evidence="2" type="ORF">MCBB_1507</name>
</gene>
<accession>A0A1D3L330</accession>
<dbReference type="InterPro" id="IPR012025">
    <property type="entry name" value="Methan_mark_6"/>
</dbReference>